<dbReference type="SUPFAM" id="SSF53271">
    <property type="entry name" value="PRTase-like"/>
    <property type="match status" value="1"/>
</dbReference>
<evidence type="ECO:0000259" key="2">
    <source>
        <dbReference type="Pfam" id="PF00156"/>
    </source>
</evidence>
<organism evidence="4 5">
    <name type="scientific">Natronospira bacteriovora</name>
    <dbReference type="NCBI Taxonomy" id="3069753"/>
    <lineage>
        <taxon>Bacteria</taxon>
        <taxon>Pseudomonadati</taxon>
        <taxon>Pseudomonadota</taxon>
        <taxon>Gammaproteobacteria</taxon>
        <taxon>Natronospirales</taxon>
        <taxon>Natronospiraceae</taxon>
        <taxon>Natronospira</taxon>
    </lineage>
</organism>
<dbReference type="PANTHER" id="PTHR47505:SF1">
    <property type="entry name" value="DNA UTILIZATION PROTEIN YHGH"/>
    <property type="match status" value="1"/>
</dbReference>
<gene>
    <name evidence="4" type="ORF">RBH19_09845</name>
</gene>
<protein>
    <submittedName>
        <fullName evidence="4">ComF family protein</fullName>
    </submittedName>
</protein>
<reference evidence="4 5" key="1">
    <citation type="submission" date="2023-08" db="EMBL/GenBank/DDBJ databases">
        <title>Whole-genome sequencing of halo(alkali)philic microorganisms from hypersaline lakes.</title>
        <authorList>
            <person name="Sorokin D.Y."/>
            <person name="Abbas B."/>
            <person name="Merkel A.Y."/>
        </authorList>
    </citation>
    <scope>NUCLEOTIDE SEQUENCE [LARGE SCALE GENOMIC DNA]</scope>
    <source>
        <strain evidence="4 5">AB-CW4</strain>
    </source>
</reference>
<comment type="similarity">
    <text evidence="1">Belongs to the ComF/GntX family.</text>
</comment>
<dbReference type="InterPro" id="IPR000836">
    <property type="entry name" value="PRTase_dom"/>
</dbReference>
<comment type="caution">
    <text evidence="4">The sequence shown here is derived from an EMBL/GenBank/DDBJ whole genome shotgun (WGS) entry which is preliminary data.</text>
</comment>
<dbReference type="EMBL" id="JAVDDT010000006">
    <property type="protein sequence ID" value="MDQ2070179.1"/>
    <property type="molecule type" value="Genomic_DNA"/>
</dbReference>
<feature type="domain" description="Double zinc ribbon" evidence="3">
    <location>
        <begin position="12"/>
        <end position="67"/>
    </location>
</feature>
<dbReference type="PANTHER" id="PTHR47505">
    <property type="entry name" value="DNA UTILIZATION PROTEIN YHGH"/>
    <property type="match status" value="1"/>
</dbReference>
<dbReference type="InterPro" id="IPR029057">
    <property type="entry name" value="PRTase-like"/>
</dbReference>
<dbReference type="Gene3D" id="3.40.50.2020">
    <property type="match status" value="1"/>
</dbReference>
<dbReference type="Pfam" id="PF00156">
    <property type="entry name" value="Pribosyltran"/>
    <property type="match status" value="1"/>
</dbReference>
<dbReference type="InterPro" id="IPR051910">
    <property type="entry name" value="ComF/GntX_DNA_util-trans"/>
</dbReference>
<dbReference type="Proteomes" id="UP001239019">
    <property type="component" value="Unassembled WGS sequence"/>
</dbReference>
<dbReference type="RefSeq" id="WP_306728676.1">
    <property type="nucleotide sequence ID" value="NZ_JAVDDT010000006.1"/>
</dbReference>
<dbReference type="InterPro" id="IPR044005">
    <property type="entry name" value="DZR_2"/>
</dbReference>
<feature type="domain" description="Phosphoribosyltransferase" evidence="2">
    <location>
        <begin position="146"/>
        <end position="234"/>
    </location>
</feature>
<name>A0ABU0W824_9GAMM</name>
<accession>A0ABU0W824</accession>
<evidence type="ECO:0000313" key="5">
    <source>
        <dbReference type="Proteomes" id="UP001239019"/>
    </source>
</evidence>
<keyword evidence="5" id="KW-1185">Reference proteome</keyword>
<proteinExistence type="inferred from homology"/>
<evidence type="ECO:0000256" key="1">
    <source>
        <dbReference type="ARBA" id="ARBA00008007"/>
    </source>
</evidence>
<evidence type="ECO:0000313" key="4">
    <source>
        <dbReference type="EMBL" id="MDQ2070179.1"/>
    </source>
</evidence>
<dbReference type="CDD" id="cd06223">
    <property type="entry name" value="PRTases_typeI"/>
    <property type="match status" value="1"/>
</dbReference>
<evidence type="ECO:0000259" key="3">
    <source>
        <dbReference type="Pfam" id="PF18912"/>
    </source>
</evidence>
<dbReference type="Pfam" id="PF18912">
    <property type="entry name" value="DZR_2"/>
    <property type="match status" value="1"/>
</dbReference>
<sequence length="236" mass="25950">MVNRWLRRLEALLLPHQCLVCGAGGEDGLDLCRGCGEDLPWNRRPCIRCANLLPPGSPVNSECGKCQSGETPAGFDRIHAPLLYDFPVDRLIQSLKFDGRLPPGRMLGELCAHTLLQEDRPRPDALLPVPLHPTRWRERGFNQARELARPLSRALNAPILDGLAHRTKTGPAQAELPLEKRRGNVRGLFEIRGKAPAHVAIVDDVVTSASTVAELARCLKRAGAERVEVIAIARTP</sequence>